<sequence length="148" mass="17160">MINDTYISQIDDKWRDSFVQLSETVQNHIPDGFESVLQYGGISYVVPLSTYPQGYHVTPNTPLPFISIIAQKKHLSLYHMGVYSDPELLHWFQEEYAKQVPTKLNMGKSCIRFTNPSKIPYSLIGELVEKMTVADWIQRYEASKNEER</sequence>
<dbReference type="RefSeq" id="WP_379236336.1">
    <property type="nucleotide sequence ID" value="NZ_JBHSTE010000005.1"/>
</dbReference>
<feature type="domain" description="YdhG-like" evidence="1">
    <location>
        <begin position="14"/>
        <end position="130"/>
    </location>
</feature>
<dbReference type="SUPFAM" id="SSF159888">
    <property type="entry name" value="YdhG-like"/>
    <property type="match status" value="1"/>
</dbReference>
<dbReference type="EMBL" id="JBHSTE010000005">
    <property type="protein sequence ID" value="MFC6334134.1"/>
    <property type="molecule type" value="Genomic_DNA"/>
</dbReference>
<proteinExistence type="predicted"/>
<accession>A0ABW1V9G0</accession>
<evidence type="ECO:0000259" key="1">
    <source>
        <dbReference type="Pfam" id="PF08818"/>
    </source>
</evidence>
<name>A0ABW1V9G0_9BACL</name>
<reference evidence="3" key="1">
    <citation type="journal article" date="2019" name="Int. J. Syst. Evol. Microbiol.">
        <title>The Global Catalogue of Microorganisms (GCM) 10K type strain sequencing project: providing services to taxonomists for standard genome sequencing and annotation.</title>
        <authorList>
            <consortium name="The Broad Institute Genomics Platform"/>
            <consortium name="The Broad Institute Genome Sequencing Center for Infectious Disease"/>
            <person name="Wu L."/>
            <person name="Ma J."/>
        </authorList>
    </citation>
    <scope>NUCLEOTIDE SEQUENCE [LARGE SCALE GENOMIC DNA]</scope>
    <source>
        <strain evidence="3">PCU 280</strain>
    </source>
</reference>
<keyword evidence="3" id="KW-1185">Reference proteome</keyword>
<dbReference type="Proteomes" id="UP001596233">
    <property type="component" value="Unassembled WGS sequence"/>
</dbReference>
<comment type="caution">
    <text evidence="2">The sequence shown here is derived from an EMBL/GenBank/DDBJ whole genome shotgun (WGS) entry which is preliminary data.</text>
</comment>
<gene>
    <name evidence="2" type="ORF">ACFP56_16015</name>
</gene>
<dbReference type="Gene3D" id="3.90.1150.200">
    <property type="match status" value="1"/>
</dbReference>
<protein>
    <submittedName>
        <fullName evidence="2">DUF1801 domain-containing protein</fullName>
    </submittedName>
</protein>
<evidence type="ECO:0000313" key="2">
    <source>
        <dbReference type="EMBL" id="MFC6334134.1"/>
    </source>
</evidence>
<organism evidence="2 3">
    <name type="scientific">Paenibacillus septentrionalis</name>
    <dbReference type="NCBI Taxonomy" id="429342"/>
    <lineage>
        <taxon>Bacteria</taxon>
        <taxon>Bacillati</taxon>
        <taxon>Bacillota</taxon>
        <taxon>Bacilli</taxon>
        <taxon>Bacillales</taxon>
        <taxon>Paenibacillaceae</taxon>
        <taxon>Paenibacillus</taxon>
    </lineage>
</organism>
<dbReference type="Pfam" id="PF08818">
    <property type="entry name" value="DUF1801"/>
    <property type="match status" value="1"/>
</dbReference>
<evidence type="ECO:0000313" key="3">
    <source>
        <dbReference type="Proteomes" id="UP001596233"/>
    </source>
</evidence>
<dbReference type="InterPro" id="IPR014922">
    <property type="entry name" value="YdhG-like"/>
</dbReference>